<evidence type="ECO:0000313" key="3">
    <source>
        <dbReference type="EMBL" id="VDI05300.1"/>
    </source>
</evidence>
<proteinExistence type="predicted"/>
<keyword evidence="2" id="KW-1133">Transmembrane helix</keyword>
<feature type="transmembrane region" description="Helical" evidence="2">
    <location>
        <begin position="173"/>
        <end position="196"/>
    </location>
</feature>
<evidence type="ECO:0008006" key="5">
    <source>
        <dbReference type="Google" id="ProtNLM"/>
    </source>
</evidence>
<reference evidence="3" key="1">
    <citation type="submission" date="2018-11" db="EMBL/GenBank/DDBJ databases">
        <authorList>
            <person name="Alioto T."/>
            <person name="Alioto T."/>
        </authorList>
    </citation>
    <scope>NUCLEOTIDE SEQUENCE</scope>
</reference>
<evidence type="ECO:0000256" key="1">
    <source>
        <dbReference type="SAM" id="MobiDB-lite"/>
    </source>
</evidence>
<dbReference type="Gene3D" id="2.60.40.10">
    <property type="entry name" value="Immunoglobulins"/>
    <property type="match status" value="1"/>
</dbReference>
<name>A0A8B6CIK4_MYTGA</name>
<keyword evidence="2" id="KW-0812">Transmembrane</keyword>
<evidence type="ECO:0000313" key="4">
    <source>
        <dbReference type="Proteomes" id="UP000596742"/>
    </source>
</evidence>
<keyword evidence="2" id="KW-0472">Membrane</keyword>
<organism evidence="3 4">
    <name type="scientific">Mytilus galloprovincialis</name>
    <name type="common">Mediterranean mussel</name>
    <dbReference type="NCBI Taxonomy" id="29158"/>
    <lineage>
        <taxon>Eukaryota</taxon>
        <taxon>Metazoa</taxon>
        <taxon>Spiralia</taxon>
        <taxon>Lophotrochozoa</taxon>
        <taxon>Mollusca</taxon>
        <taxon>Bivalvia</taxon>
        <taxon>Autobranchia</taxon>
        <taxon>Pteriomorphia</taxon>
        <taxon>Mytilida</taxon>
        <taxon>Mytiloidea</taxon>
        <taxon>Mytilidae</taxon>
        <taxon>Mytilinae</taxon>
        <taxon>Mytilus</taxon>
    </lineage>
</organism>
<dbReference type="SUPFAM" id="SSF48726">
    <property type="entry name" value="Immunoglobulin"/>
    <property type="match status" value="1"/>
</dbReference>
<sequence length="261" mass="29271">MLGLVPPKYQIGKSHLIGSSILLVMVIICFSKADDNFTWEIEKKALQYGEDLRLSCQVENCCIKSVGWVKWTSDDEFDTIFIDVRDLGDEESLKYSGGTDERGFFLIIRNITRNDLNISYSCSYGFTFSKGKVLMEKDVFFGLPITILTDSISKGTTEIIPTSGDKLGLHLKIILPSVLVPAVLAFIVVGIIIVYYKRRLRNNIDEGQGKDIRHSEAQSNMLPKMEKSSNGDTLIPRDLEVGLPRLNRSNCSLLSMQSFIS</sequence>
<dbReference type="InterPro" id="IPR036179">
    <property type="entry name" value="Ig-like_dom_sf"/>
</dbReference>
<dbReference type="InterPro" id="IPR013783">
    <property type="entry name" value="Ig-like_fold"/>
</dbReference>
<dbReference type="AlphaFoldDB" id="A0A8B6CIK4"/>
<comment type="caution">
    <text evidence="3">The sequence shown here is derived from an EMBL/GenBank/DDBJ whole genome shotgun (WGS) entry which is preliminary data.</text>
</comment>
<feature type="region of interest" description="Disordered" evidence="1">
    <location>
        <begin position="211"/>
        <end position="231"/>
    </location>
</feature>
<dbReference type="EMBL" id="UYJE01001798">
    <property type="protein sequence ID" value="VDI05300.1"/>
    <property type="molecule type" value="Genomic_DNA"/>
</dbReference>
<keyword evidence="4" id="KW-1185">Reference proteome</keyword>
<feature type="non-terminal residue" evidence="3">
    <location>
        <position position="261"/>
    </location>
</feature>
<protein>
    <recommendedName>
        <fullName evidence="5">Ig-like domain-containing protein</fullName>
    </recommendedName>
</protein>
<gene>
    <name evidence="3" type="ORF">MGAL_10B060039</name>
</gene>
<dbReference type="Proteomes" id="UP000596742">
    <property type="component" value="Unassembled WGS sequence"/>
</dbReference>
<evidence type="ECO:0000256" key="2">
    <source>
        <dbReference type="SAM" id="Phobius"/>
    </source>
</evidence>
<accession>A0A8B6CIK4</accession>